<sequence>RRVVPVETTTSNALVSYDGSGYDWSLESVEARLLVYKKNKSIYEEDIKLTVENFENSSKSLSKLIDCQIVDKCKTGLGYNVVPPPYTGNFMPPKPNMSFSSLKEFTSEPIVIKPIVEKSEAKATEAKPGAPVIDDWVSDSEEENVSQTKIEKKTAKPSFVKIDFVKAKQTNKTNRKTAKQADCKKVNQKQFQNIKPVWNNARPMTNLSKSAHSTVKWPIHKNTTFKNSNFNPRVNTIKDKKINTARPKEVVNAARPKAVVNAVKGNNVNVGNPQIDLQDKGVIDSGCSRHMTENMSYLTNYEEIDRGYVAFGGNPKRGKITGKCTIKTGNLDFENTADPLFSSNSKSSPDAGFKPSGDDEKKIDVKSVFLYGLQQVPRLLYGNLSTYLLDNGFQRGKIDKTLFRRDKGLQGKARRWEFFSVKTSIVTEILKKIILTDVKTASHTYGKSKAFWRQDEDVEEVEVHLYNQLQFWATVKAKTVNDEVQLQALVDGKKVIIIESTVRRDLHLEDDEGVDCLPNATIFE</sequence>
<organism evidence="2 3">
    <name type="scientific">Tanacetum coccineum</name>
    <dbReference type="NCBI Taxonomy" id="301880"/>
    <lineage>
        <taxon>Eukaryota</taxon>
        <taxon>Viridiplantae</taxon>
        <taxon>Streptophyta</taxon>
        <taxon>Embryophyta</taxon>
        <taxon>Tracheophyta</taxon>
        <taxon>Spermatophyta</taxon>
        <taxon>Magnoliopsida</taxon>
        <taxon>eudicotyledons</taxon>
        <taxon>Gunneridae</taxon>
        <taxon>Pentapetalae</taxon>
        <taxon>asterids</taxon>
        <taxon>campanulids</taxon>
        <taxon>Asterales</taxon>
        <taxon>Asteraceae</taxon>
        <taxon>Asteroideae</taxon>
        <taxon>Anthemideae</taxon>
        <taxon>Anthemidinae</taxon>
        <taxon>Tanacetum</taxon>
    </lineage>
</organism>
<proteinExistence type="predicted"/>
<gene>
    <name evidence="2" type="ORF">Tco_1057239</name>
</gene>
<reference evidence="2" key="2">
    <citation type="submission" date="2022-01" db="EMBL/GenBank/DDBJ databases">
        <authorList>
            <person name="Yamashiro T."/>
            <person name="Shiraishi A."/>
            <person name="Satake H."/>
            <person name="Nakayama K."/>
        </authorList>
    </citation>
    <scope>NUCLEOTIDE SEQUENCE</scope>
</reference>
<feature type="non-terminal residue" evidence="2">
    <location>
        <position position="1"/>
    </location>
</feature>
<name>A0ABQ5H6M2_9ASTR</name>
<accession>A0ABQ5H6M2</accession>
<comment type="caution">
    <text evidence="2">The sequence shown here is derived from an EMBL/GenBank/DDBJ whole genome shotgun (WGS) entry which is preliminary data.</text>
</comment>
<protein>
    <recommendedName>
        <fullName evidence="1">Retrovirus-related Pol polyprotein from transposon TNT 1-94-like beta-barrel domain-containing protein</fullName>
    </recommendedName>
</protein>
<feature type="domain" description="Retrovirus-related Pol polyprotein from transposon TNT 1-94-like beta-barrel" evidence="1">
    <location>
        <begin position="282"/>
        <end position="327"/>
    </location>
</feature>
<evidence type="ECO:0000259" key="1">
    <source>
        <dbReference type="Pfam" id="PF22936"/>
    </source>
</evidence>
<dbReference type="EMBL" id="BQNB010019211">
    <property type="protein sequence ID" value="GJT82897.1"/>
    <property type="molecule type" value="Genomic_DNA"/>
</dbReference>
<evidence type="ECO:0000313" key="3">
    <source>
        <dbReference type="Proteomes" id="UP001151760"/>
    </source>
</evidence>
<reference evidence="2" key="1">
    <citation type="journal article" date="2022" name="Int. J. Mol. Sci.">
        <title>Draft Genome of Tanacetum Coccineum: Genomic Comparison of Closely Related Tanacetum-Family Plants.</title>
        <authorList>
            <person name="Yamashiro T."/>
            <person name="Shiraishi A."/>
            <person name="Nakayama K."/>
            <person name="Satake H."/>
        </authorList>
    </citation>
    <scope>NUCLEOTIDE SEQUENCE</scope>
</reference>
<dbReference type="InterPro" id="IPR054722">
    <property type="entry name" value="PolX-like_BBD"/>
</dbReference>
<evidence type="ECO:0000313" key="2">
    <source>
        <dbReference type="EMBL" id="GJT82897.1"/>
    </source>
</evidence>
<keyword evidence="3" id="KW-1185">Reference proteome</keyword>
<dbReference type="Pfam" id="PF22936">
    <property type="entry name" value="Pol_BBD"/>
    <property type="match status" value="1"/>
</dbReference>
<dbReference type="Proteomes" id="UP001151760">
    <property type="component" value="Unassembled WGS sequence"/>
</dbReference>